<protein>
    <submittedName>
        <fullName evidence="4">Cobalt-precorrin-6A reductase</fullName>
        <ecNumber evidence="4">1.3.1.106</ecNumber>
    </submittedName>
</protein>
<comment type="caution">
    <text evidence="4">The sequence shown here is derived from an EMBL/GenBank/DDBJ whole genome shotgun (WGS) entry which is preliminary data.</text>
</comment>
<organism evidence="4 5">
    <name type="scientific">Magnetospirillum aberrantis SpK</name>
    <dbReference type="NCBI Taxonomy" id="908842"/>
    <lineage>
        <taxon>Bacteria</taxon>
        <taxon>Pseudomonadati</taxon>
        <taxon>Pseudomonadota</taxon>
        <taxon>Alphaproteobacteria</taxon>
        <taxon>Rhodospirillales</taxon>
        <taxon>Rhodospirillaceae</taxon>
        <taxon>Magnetospirillum</taxon>
    </lineage>
</organism>
<dbReference type="NCBIfam" id="NF005968">
    <property type="entry name" value="PRK08057.1-2"/>
    <property type="match status" value="1"/>
</dbReference>
<dbReference type="RefSeq" id="WP_163676295.1">
    <property type="nucleotide sequence ID" value="NZ_JAAIYP010000032.1"/>
</dbReference>
<dbReference type="GO" id="GO:0009236">
    <property type="term" value="P:cobalamin biosynthetic process"/>
    <property type="evidence" value="ECO:0007669"/>
    <property type="project" value="UniProtKB-UniPathway"/>
</dbReference>
<keyword evidence="3 4" id="KW-0560">Oxidoreductase</keyword>
<evidence type="ECO:0000256" key="1">
    <source>
        <dbReference type="ARBA" id="ARBA00004953"/>
    </source>
</evidence>
<dbReference type="Pfam" id="PF02571">
    <property type="entry name" value="CbiJ"/>
    <property type="match status" value="1"/>
</dbReference>
<dbReference type="AlphaFoldDB" id="A0A7C9UTI5"/>
<dbReference type="EMBL" id="JAAIYP010000032">
    <property type="protein sequence ID" value="NFV79606.1"/>
    <property type="molecule type" value="Genomic_DNA"/>
</dbReference>
<reference evidence="4 5" key="1">
    <citation type="submission" date="2020-02" db="EMBL/GenBank/DDBJ databases">
        <authorList>
            <person name="Dziuba M."/>
            <person name="Kuznetsov B."/>
            <person name="Mardanov A."/>
            <person name="Ravin N."/>
            <person name="Grouzdev D."/>
        </authorList>
    </citation>
    <scope>NUCLEOTIDE SEQUENCE [LARGE SCALE GENOMIC DNA]</scope>
    <source>
        <strain evidence="4 5">SpK</strain>
    </source>
</reference>
<keyword evidence="5" id="KW-1185">Reference proteome</keyword>
<accession>A0A7C9UTI5</accession>
<dbReference type="NCBIfam" id="TIGR00715">
    <property type="entry name" value="precor6x_red"/>
    <property type="match status" value="1"/>
</dbReference>
<dbReference type="PANTHER" id="PTHR36925">
    <property type="entry name" value="COBALT-PRECORRIN-6A REDUCTASE"/>
    <property type="match status" value="1"/>
</dbReference>
<evidence type="ECO:0000313" key="4">
    <source>
        <dbReference type="EMBL" id="NFV79606.1"/>
    </source>
</evidence>
<dbReference type="GO" id="GO:0016994">
    <property type="term" value="F:precorrin-6A reductase activity"/>
    <property type="evidence" value="ECO:0007669"/>
    <property type="project" value="InterPro"/>
</dbReference>
<dbReference type="Proteomes" id="UP000480684">
    <property type="component" value="Unassembled WGS sequence"/>
</dbReference>
<sequence>MARTILILGGTSDAHALAGRLAARVGVRVVSSLAGRTGNPRLPSGEVRIGGFGGPESLARYLEETGVDAVVDATHPFAARMGWNAAEACALAGVRLLRLERPAWQPGPGDWWRMVADWPQAVAALGDSRRVLLALGRQELAPFAALTRVWFLIRSVEAPDPMPPFAQAQILLARGPFAEADEIELLRQNGIDTIVCKNSGGPTDGKLAAARALGLRVVMRARPARPDLPTVADPAAAEEWSLRPAD</sequence>
<name>A0A7C9UTI5_9PROT</name>
<evidence type="ECO:0000256" key="2">
    <source>
        <dbReference type="ARBA" id="ARBA00022573"/>
    </source>
</evidence>
<dbReference type="EC" id="1.3.1.106" evidence="4"/>
<proteinExistence type="predicted"/>
<dbReference type="InterPro" id="IPR003723">
    <property type="entry name" value="Precorrin-6x_reduct"/>
</dbReference>
<evidence type="ECO:0000256" key="3">
    <source>
        <dbReference type="ARBA" id="ARBA00023002"/>
    </source>
</evidence>
<dbReference type="UniPathway" id="UPA00148"/>
<gene>
    <name evidence="4" type="ORF">G4223_05735</name>
</gene>
<comment type="pathway">
    <text evidence="1">Cofactor biosynthesis; adenosylcobalamin biosynthesis.</text>
</comment>
<keyword evidence="2" id="KW-0169">Cobalamin biosynthesis</keyword>
<dbReference type="PROSITE" id="PS51014">
    <property type="entry name" value="COBK_CBIJ"/>
    <property type="match status" value="1"/>
</dbReference>
<dbReference type="PANTHER" id="PTHR36925:SF1">
    <property type="entry name" value="COBALT-PRECORRIN-6A REDUCTASE"/>
    <property type="match status" value="1"/>
</dbReference>
<evidence type="ECO:0000313" key="5">
    <source>
        <dbReference type="Proteomes" id="UP000480684"/>
    </source>
</evidence>